<evidence type="ECO:0000256" key="5">
    <source>
        <dbReference type="ARBA" id="ARBA00023049"/>
    </source>
</evidence>
<dbReference type="PANTHER" id="PTHR30471">
    <property type="entry name" value="DNA REPAIR PROTEIN RADC"/>
    <property type="match status" value="1"/>
</dbReference>
<protein>
    <submittedName>
        <fullName evidence="8">JAB domain-containing protein</fullName>
    </submittedName>
</protein>
<evidence type="ECO:0000256" key="2">
    <source>
        <dbReference type="ARBA" id="ARBA00022723"/>
    </source>
</evidence>
<reference evidence="8 9" key="1">
    <citation type="submission" date="2019-03" db="EMBL/GenBank/DDBJ databases">
        <title>Metabolic potential of uncultured bacteria and archaea associated with petroleum seepage in deep-sea sediments.</title>
        <authorList>
            <person name="Dong X."/>
            <person name="Hubert C."/>
        </authorList>
    </citation>
    <scope>NUCLEOTIDE SEQUENCE [LARGE SCALE GENOMIC DNA]</scope>
    <source>
        <strain evidence="8">E29_bin52</strain>
    </source>
</reference>
<accession>A0A523W657</accession>
<dbReference type="Gene3D" id="3.40.140.10">
    <property type="entry name" value="Cytidine Deaminase, domain 2"/>
    <property type="match status" value="1"/>
</dbReference>
<evidence type="ECO:0000256" key="3">
    <source>
        <dbReference type="ARBA" id="ARBA00022801"/>
    </source>
</evidence>
<dbReference type="NCBIfam" id="TIGR00608">
    <property type="entry name" value="radc"/>
    <property type="match status" value="1"/>
</dbReference>
<organism evidence="8 9">
    <name type="scientific">Aerophobetes bacterium</name>
    <dbReference type="NCBI Taxonomy" id="2030807"/>
    <lineage>
        <taxon>Bacteria</taxon>
        <taxon>Candidatus Aerophobota</taxon>
    </lineage>
</organism>
<dbReference type="InterPro" id="IPR001405">
    <property type="entry name" value="UPF0758"/>
</dbReference>
<dbReference type="SUPFAM" id="SSF47781">
    <property type="entry name" value="RuvA domain 2-like"/>
    <property type="match status" value="1"/>
</dbReference>
<evidence type="ECO:0000259" key="7">
    <source>
        <dbReference type="PROSITE" id="PS50249"/>
    </source>
</evidence>
<name>A0A523W657_UNCAE</name>
<feature type="domain" description="MPN" evidence="7">
    <location>
        <begin position="104"/>
        <end position="226"/>
    </location>
</feature>
<evidence type="ECO:0000256" key="6">
    <source>
        <dbReference type="RuleBase" id="RU003797"/>
    </source>
</evidence>
<keyword evidence="4" id="KW-0862">Zinc</keyword>
<sequence length="242" mass="27921">MNRPRSEEGHRKRLRQRFMKSGISGFHDYEIVELLLTLGTPRKDCKQEAKEALKRFKTLRGVLEAPPEELQEIRGIGPHNIFGMKLVQEVARRFLKEKILDAPICKSSREVFDYLYHSMRDLKKEVFKVIFLDGKTQIMEIEDLFEGTLNSSSIYLREVMKSAIKNNAANLIFVHNHPSGSPEPSGSDEDVTKDLVFAGNLMQIKVLDHIIIGDNKYYSFADEGLIEEYNLRFLSMKRGRSL</sequence>
<dbReference type="GO" id="GO:0006508">
    <property type="term" value="P:proteolysis"/>
    <property type="evidence" value="ECO:0007669"/>
    <property type="project" value="UniProtKB-KW"/>
</dbReference>
<dbReference type="Pfam" id="PF20582">
    <property type="entry name" value="UPF0758_N"/>
    <property type="match status" value="1"/>
</dbReference>
<dbReference type="GO" id="GO:0008237">
    <property type="term" value="F:metallopeptidase activity"/>
    <property type="evidence" value="ECO:0007669"/>
    <property type="project" value="UniProtKB-KW"/>
</dbReference>
<dbReference type="InterPro" id="IPR025657">
    <property type="entry name" value="RadC_JAB"/>
</dbReference>
<dbReference type="InterPro" id="IPR010994">
    <property type="entry name" value="RuvA_2-like"/>
</dbReference>
<dbReference type="InterPro" id="IPR020891">
    <property type="entry name" value="UPF0758_CS"/>
</dbReference>
<keyword evidence="5" id="KW-0482">Metalloprotease</keyword>
<proteinExistence type="inferred from homology"/>
<dbReference type="AlphaFoldDB" id="A0A523W657"/>
<dbReference type="PROSITE" id="PS50249">
    <property type="entry name" value="MPN"/>
    <property type="match status" value="1"/>
</dbReference>
<evidence type="ECO:0000256" key="1">
    <source>
        <dbReference type="ARBA" id="ARBA00022670"/>
    </source>
</evidence>
<dbReference type="Pfam" id="PF04002">
    <property type="entry name" value="RadC"/>
    <property type="match status" value="1"/>
</dbReference>
<evidence type="ECO:0000256" key="4">
    <source>
        <dbReference type="ARBA" id="ARBA00022833"/>
    </source>
</evidence>
<comment type="similarity">
    <text evidence="6">Belongs to the UPF0758 family.</text>
</comment>
<evidence type="ECO:0000313" key="8">
    <source>
        <dbReference type="EMBL" id="TET62518.1"/>
    </source>
</evidence>
<dbReference type="GO" id="GO:0046872">
    <property type="term" value="F:metal ion binding"/>
    <property type="evidence" value="ECO:0007669"/>
    <property type="project" value="UniProtKB-KW"/>
</dbReference>
<keyword evidence="2" id="KW-0479">Metal-binding</keyword>
<dbReference type="NCBIfam" id="NF000642">
    <property type="entry name" value="PRK00024.1"/>
    <property type="match status" value="1"/>
</dbReference>
<gene>
    <name evidence="8" type="ORF">E3J48_04045</name>
</gene>
<dbReference type="PANTHER" id="PTHR30471:SF3">
    <property type="entry name" value="UPF0758 PROTEIN YEES-RELATED"/>
    <property type="match status" value="1"/>
</dbReference>
<dbReference type="InterPro" id="IPR046778">
    <property type="entry name" value="UPF0758_N"/>
</dbReference>
<keyword evidence="1" id="KW-0645">Protease</keyword>
<dbReference type="EMBL" id="SOIZ01000176">
    <property type="protein sequence ID" value="TET62518.1"/>
    <property type="molecule type" value="Genomic_DNA"/>
</dbReference>
<comment type="caution">
    <text evidence="8">The sequence shown here is derived from an EMBL/GenBank/DDBJ whole genome shotgun (WGS) entry which is preliminary data.</text>
</comment>
<evidence type="ECO:0000313" key="9">
    <source>
        <dbReference type="Proteomes" id="UP000319130"/>
    </source>
</evidence>
<dbReference type="PROSITE" id="PS01302">
    <property type="entry name" value="UPF0758"/>
    <property type="match status" value="1"/>
</dbReference>
<dbReference type="CDD" id="cd08071">
    <property type="entry name" value="MPN_DUF2466"/>
    <property type="match status" value="1"/>
</dbReference>
<dbReference type="InterPro" id="IPR037518">
    <property type="entry name" value="MPN"/>
</dbReference>
<keyword evidence="3" id="KW-0378">Hydrolase</keyword>
<dbReference type="Proteomes" id="UP000319130">
    <property type="component" value="Unassembled WGS sequence"/>
</dbReference>